<feature type="transmembrane region" description="Helical" evidence="1">
    <location>
        <begin position="46"/>
        <end position="69"/>
    </location>
</feature>
<reference evidence="2 3" key="1">
    <citation type="journal article" date="2016" name="Sci. Rep.">
        <title>Serotype IV Streptococcus agalactiae ST-452 has arisen from large genomic recombination events between CC23 and the hypervirulent CC17 lineages.</title>
        <authorList>
            <person name="Campisi E."/>
            <person name="Rinaudo C.D."/>
            <person name="Donati C."/>
            <person name="Barucco M."/>
            <person name="Torricelli G."/>
            <person name="Edwards M.S."/>
            <person name="Baker C.J."/>
            <person name="Margarit I."/>
            <person name="Rosini R."/>
        </authorList>
    </citation>
    <scope>NUCLEOTIDE SEQUENCE [LARGE SCALE GENOMIC DNA]</scope>
    <source>
        <strain evidence="2 3">CZ-PW-140</strain>
    </source>
</reference>
<dbReference type="Proteomes" id="UP000093122">
    <property type="component" value="Unassembled WGS sequence"/>
</dbReference>
<evidence type="ECO:0000256" key="1">
    <source>
        <dbReference type="SAM" id="Phobius"/>
    </source>
</evidence>
<comment type="caution">
    <text evidence="2">The sequence shown here is derived from an EMBL/GenBank/DDBJ whole genome shotgun (WGS) entry which is preliminary data.</text>
</comment>
<keyword evidence="1" id="KW-1133">Transmembrane helix</keyword>
<dbReference type="KEGG" id="sage:EN72_10415"/>
<keyword evidence="1" id="KW-0812">Transmembrane</keyword>
<feature type="transmembrane region" description="Helical" evidence="1">
    <location>
        <begin position="278"/>
        <end position="298"/>
    </location>
</feature>
<dbReference type="RefSeq" id="WP_001033084.1">
    <property type="nucleotide sequence ID" value="NZ_CP007631.1"/>
</dbReference>
<proteinExistence type="predicted"/>
<dbReference type="EMBL" id="MAWT01000014">
    <property type="protein sequence ID" value="OCM71726.1"/>
    <property type="molecule type" value="Genomic_DNA"/>
</dbReference>
<feature type="transmembrane region" description="Helical" evidence="1">
    <location>
        <begin position="103"/>
        <end position="122"/>
    </location>
</feature>
<name>A0A853P6P6_STRAG</name>
<evidence type="ECO:0000313" key="3">
    <source>
        <dbReference type="Proteomes" id="UP000093122"/>
    </source>
</evidence>
<feature type="transmembrane region" description="Helical" evidence="1">
    <location>
        <begin position="350"/>
        <end position="372"/>
    </location>
</feature>
<dbReference type="AlphaFoldDB" id="A0A853P6P6"/>
<evidence type="ECO:0000313" key="2">
    <source>
        <dbReference type="EMBL" id="OCM71726.1"/>
    </source>
</evidence>
<organism evidence="2 3">
    <name type="scientific">Streptococcus agalactiae</name>
    <dbReference type="NCBI Taxonomy" id="1311"/>
    <lineage>
        <taxon>Bacteria</taxon>
        <taxon>Bacillati</taxon>
        <taxon>Bacillota</taxon>
        <taxon>Bacilli</taxon>
        <taxon>Lactobacillales</taxon>
        <taxon>Streptococcaceae</taxon>
        <taxon>Streptococcus</taxon>
    </lineage>
</organism>
<evidence type="ECO:0008006" key="4">
    <source>
        <dbReference type="Google" id="ProtNLM"/>
    </source>
</evidence>
<keyword evidence="1" id="KW-0472">Membrane</keyword>
<feature type="transmembrane region" description="Helical" evidence="1">
    <location>
        <begin position="392"/>
        <end position="411"/>
    </location>
</feature>
<feature type="transmembrane region" description="Helical" evidence="1">
    <location>
        <begin position="134"/>
        <end position="157"/>
    </location>
</feature>
<gene>
    <name evidence="2" type="ORF">AX245_02965</name>
</gene>
<feature type="transmembrane region" description="Helical" evidence="1">
    <location>
        <begin position="305"/>
        <end position="330"/>
    </location>
</feature>
<protein>
    <recommendedName>
        <fullName evidence="4">Conjugal transfer protein</fullName>
    </recommendedName>
</protein>
<sequence>MNKIDDTLIASTFQKVKNSDIFAFKAYIEPTATVNQSSVWAMLTDIFVNMPFYVLNSVVGIFSLIIRFFDDFSLYKTYRQTVFNTSKILWKSLVNGGDYRNSLLYLLLAFSLLSIFLSFAVARGNYVKRLLHLMLVLMLGMGYFGTIQGTSGGVYVLDTVHEVADVFGSKVSKLSISDPENSKKQISQKYSVADQYVMKTSYEAYLFVNTGQLNAKYHNNKNGKEEFFDNKKVLGEKGNNGKFIQSKIKERQEYLNDRGQGGAEGQEENRWVSAVGDYLWIKCGYVIFKIFEAIVLAVPLILIKLIALVADIVVIILMFIFPLALLVSFLPKMQDVVINVVKTMLGAVSFPALTGFLILIVFYIQSLIGQFIKQRFENLKLLSNGNFSGQSLLFILMITVVIQGFVFFYVWKYRMRFLTFVVGSKAAQVVNETMTSVVDKANDLGMNRELYEKAHDMSALTFTTAGAGAGYMLGTVMRGKDLWSAFKKNQVESGSDLSSDFGNIEGNSDYDAVFGDEINERRYDGKDSNLNRNVNLENITDNASLDIEEPNLKEADFKLNYDDNIDGVNNLSIKDNMYSSIDYYNSDSVLDTVEKSNSNIQDNFNVIEDTDKGFRIEEISDFNSNGQQDLEVNNESQFSSKTQKKVSDLESELGNYSSVTSFYKSHAKTSFGRSYDKARGKNHLVKKNLERRNFVMEQLEQLRGG</sequence>
<accession>A0A853P6P6</accession>